<accession>A0A158G1Y3</accession>
<feature type="signal peptide" evidence="1">
    <location>
        <begin position="1"/>
        <end position="17"/>
    </location>
</feature>
<dbReference type="EMBL" id="FCNZ02000004">
    <property type="protein sequence ID" value="SAL25639.1"/>
    <property type="molecule type" value="Genomic_DNA"/>
</dbReference>
<feature type="chain" id="PRO_5011111253" evidence="1">
    <location>
        <begin position="18"/>
        <end position="147"/>
    </location>
</feature>
<protein>
    <submittedName>
        <fullName evidence="2">Uncharacterized protein</fullName>
    </submittedName>
</protein>
<evidence type="ECO:0000256" key="1">
    <source>
        <dbReference type="SAM" id="SignalP"/>
    </source>
</evidence>
<organism evidence="2 3">
    <name type="scientific">Caballeronia telluris</name>
    <dbReference type="NCBI Taxonomy" id="326475"/>
    <lineage>
        <taxon>Bacteria</taxon>
        <taxon>Pseudomonadati</taxon>
        <taxon>Pseudomonadota</taxon>
        <taxon>Betaproteobacteria</taxon>
        <taxon>Burkholderiales</taxon>
        <taxon>Burkholderiaceae</taxon>
        <taxon>Caballeronia</taxon>
    </lineage>
</organism>
<keyword evidence="3" id="KW-1185">Reference proteome</keyword>
<dbReference type="Proteomes" id="UP000054717">
    <property type="component" value="Unassembled WGS sequence"/>
</dbReference>
<reference evidence="2" key="1">
    <citation type="submission" date="2016-01" db="EMBL/GenBank/DDBJ databases">
        <authorList>
            <person name="Peeters Charlotte."/>
        </authorList>
    </citation>
    <scope>NUCLEOTIDE SEQUENCE</scope>
    <source>
        <strain evidence="2">LMG 22936</strain>
    </source>
</reference>
<name>A0A158G1Y3_9BURK</name>
<evidence type="ECO:0000313" key="3">
    <source>
        <dbReference type="Proteomes" id="UP000054717"/>
    </source>
</evidence>
<comment type="caution">
    <text evidence="2">The sequence shown here is derived from an EMBL/GenBank/DDBJ whole genome shotgun (WGS) entry which is preliminary data.</text>
</comment>
<dbReference type="STRING" id="326475.AWB66_01473"/>
<sequence>MKITTLLLALPITAAAAQTDNPEITIAPATVAEQPAPTARVPTARGIDLVDGAIVCGSYDLAEFMYGQVNSARHARASLPQELRRQAALTNGYDHGAEPRLSDYGCVMVPAGTKLSVAKGNLVPVVTGMLPDGRKFTGVTLPQMIAR</sequence>
<proteinExistence type="predicted"/>
<gene>
    <name evidence="2" type="ORF">AWB66_01473</name>
</gene>
<evidence type="ECO:0000313" key="2">
    <source>
        <dbReference type="EMBL" id="SAL25639.1"/>
    </source>
</evidence>
<keyword evidence="1" id="KW-0732">Signal</keyword>
<dbReference type="AlphaFoldDB" id="A0A158G1Y3"/>